<evidence type="ECO:0000313" key="2">
    <source>
        <dbReference type="Proteomes" id="UP000655550"/>
    </source>
</evidence>
<keyword evidence="2" id="KW-1185">Reference proteome</keyword>
<evidence type="ECO:0000313" key="1">
    <source>
        <dbReference type="EMBL" id="GGH97297.1"/>
    </source>
</evidence>
<name>A0ABQ2AUB7_9PSED</name>
<reference evidence="2" key="1">
    <citation type="journal article" date="2019" name="Int. J. Syst. Evol. Microbiol.">
        <title>The Global Catalogue of Microorganisms (GCM) 10K type strain sequencing project: providing services to taxonomists for standard genome sequencing and annotation.</title>
        <authorList>
            <consortium name="The Broad Institute Genomics Platform"/>
            <consortium name="The Broad Institute Genome Sequencing Center for Infectious Disease"/>
            <person name="Wu L."/>
            <person name="Ma J."/>
        </authorList>
    </citation>
    <scope>NUCLEOTIDE SEQUENCE [LARGE SCALE GENOMIC DNA]</scope>
    <source>
        <strain evidence="2">CCM 8778</strain>
    </source>
</reference>
<proteinExistence type="predicted"/>
<sequence length="104" mass="11778">MLVMNGIAKAKLMRATTPQNQLNAGMENLKILANEQRLYLNNHRSTSLKIRLQSLAIEDHGAACKQADISKALQWLDRANNSIPRLYDRRQSRPEGSPSYKARC</sequence>
<gene>
    <name evidence="1" type="ORF">GCM10007363_30880</name>
</gene>
<accession>A0ABQ2AUB7</accession>
<protein>
    <submittedName>
        <fullName evidence="1">Uncharacterized protein</fullName>
    </submittedName>
</protein>
<comment type="caution">
    <text evidence="1">The sequence shown here is derived from an EMBL/GenBank/DDBJ whole genome shotgun (WGS) entry which is preliminary data.</text>
</comment>
<dbReference type="EMBL" id="BMDE01000021">
    <property type="protein sequence ID" value="GGH97297.1"/>
    <property type="molecule type" value="Genomic_DNA"/>
</dbReference>
<organism evidence="1 2">
    <name type="scientific">Pseudomonas fluvialis</name>
    <dbReference type="NCBI Taxonomy" id="1793966"/>
    <lineage>
        <taxon>Bacteria</taxon>
        <taxon>Pseudomonadati</taxon>
        <taxon>Pseudomonadota</taxon>
        <taxon>Gammaproteobacteria</taxon>
        <taxon>Pseudomonadales</taxon>
        <taxon>Pseudomonadaceae</taxon>
        <taxon>Pseudomonas</taxon>
    </lineage>
</organism>
<dbReference type="Proteomes" id="UP000655550">
    <property type="component" value="Unassembled WGS sequence"/>
</dbReference>